<comment type="caution">
    <text evidence="2">The sequence shown here is derived from an EMBL/GenBank/DDBJ whole genome shotgun (WGS) entry which is preliminary data.</text>
</comment>
<feature type="domain" description="RNA-binding protein KhpB N-terminal" evidence="1">
    <location>
        <begin position="6"/>
        <end position="57"/>
    </location>
</feature>
<evidence type="ECO:0000259" key="1">
    <source>
        <dbReference type="SMART" id="SM01245"/>
    </source>
</evidence>
<name>A0A7V9Z780_9BACL</name>
<dbReference type="PANTHER" id="PTHR38032">
    <property type="entry name" value="POLYMERASE-RELATED"/>
    <property type="match status" value="1"/>
</dbReference>
<sequence>MGQTIISKGRNIEEAINIGLEILKSTREEVLIEIIQKETKGILRIGSKPAIVKLTKTQERKKENKEELREFNSVHDIEEVIKNLDFNSHVSMTDEKQEIQKLCLQDELEGKVWVKNGKIFCKPSPLHYPTITVGRGVKLFKNNELVTGTTVVTETDQFDIKVEEEVTETKWNITIDRDKLNVILHIEPGMRKSFTIKDIEPDYHIELNAEEHIEIRNDLQYEQILQELETLNVVRGIDFNEIKNAVNTKKISSFIIARGIKPKEGKNGWIELKVNVDIQQMRPKLREDGTVDFRELKNIPTVRKGQVIAIVHPPVPGLPGMTVTNEPIPAQPTYPVKVQLGKGVTTVENGTKIVATETGRPYFEQKGMLVQVSIIEKFIHQGDVDIASGNIRFKGDVDILGNVEDGMSVEADGNITIFKNVNRANIISKQAIFIRQNVIGSQISSGKNNILISELVHLLSIIEEHIEKLILSIKQLMASSAFKVTDLKQNGLFPLIKLLLSHKFRVLVTTTKQYMEVSKKGNRLLEQSWLDLSEQFRLCFFAHVPNEWHSLEQLTILLANIRELVNKSQTEDNQNSYVELLYALNSTIYCSGDVAVLGQGCYNCKIHAGGSLKINGVVRGGEVYARLGATIKETGSETGVLTRIIVPSDQTIKIELAREGTVIQIGKVKYTFQKEQHFVEASLNEKEQIVFN</sequence>
<dbReference type="InterPro" id="IPR032782">
    <property type="entry name" value="KhpB_N"/>
</dbReference>
<proteinExistence type="predicted"/>
<dbReference type="Pfam" id="PF03961">
    <property type="entry name" value="FapA"/>
    <property type="match status" value="1"/>
</dbReference>
<keyword evidence="3" id="KW-1185">Reference proteome</keyword>
<dbReference type="InterPro" id="IPR038247">
    <property type="entry name" value="Jag_N_dom_sf"/>
</dbReference>
<accession>A0A7V9Z780</accession>
<dbReference type="EMBL" id="JACDUT010000005">
    <property type="protein sequence ID" value="MBA2875234.1"/>
    <property type="molecule type" value="Genomic_DNA"/>
</dbReference>
<dbReference type="Gene3D" id="3.30.30.80">
    <property type="entry name" value="probable RNA-binding protein from clostridium symbiosum atcc 14940"/>
    <property type="match status" value="1"/>
</dbReference>
<evidence type="ECO:0000313" key="3">
    <source>
        <dbReference type="Proteomes" id="UP000523087"/>
    </source>
</evidence>
<gene>
    <name evidence="2" type="ORF">HNR31_002007</name>
</gene>
<dbReference type="InterPro" id="IPR046866">
    <property type="entry name" value="FapA_N"/>
</dbReference>
<dbReference type="InterPro" id="IPR046865">
    <property type="entry name" value="FapA_b_solenoid"/>
</dbReference>
<dbReference type="RefSeq" id="WP_181556062.1">
    <property type="nucleotide sequence ID" value="NZ_CP064060.1"/>
</dbReference>
<dbReference type="SMART" id="SM01245">
    <property type="entry name" value="Jag_N"/>
    <property type="match status" value="1"/>
</dbReference>
<dbReference type="AlphaFoldDB" id="A0A7V9Z780"/>
<organism evidence="2 3">
    <name type="scientific">Thermaerobacillus caldiproteolyticus</name>
    <dbReference type="NCBI Taxonomy" id="247480"/>
    <lineage>
        <taxon>Bacteria</taxon>
        <taxon>Bacillati</taxon>
        <taxon>Bacillota</taxon>
        <taxon>Bacilli</taxon>
        <taxon>Bacillales</taxon>
        <taxon>Anoxybacillaceae</taxon>
        <taxon>Thermaerobacillus</taxon>
    </lineage>
</organism>
<reference evidence="2 3" key="1">
    <citation type="submission" date="2020-07" db="EMBL/GenBank/DDBJ databases">
        <title>Genomic Encyclopedia of Type Strains, Phase IV (KMG-IV): sequencing the most valuable type-strain genomes for metagenomic binning, comparative biology and taxonomic classification.</title>
        <authorList>
            <person name="Goeker M."/>
        </authorList>
    </citation>
    <scope>NUCLEOTIDE SEQUENCE [LARGE SCALE GENOMIC DNA]</scope>
    <source>
        <strain evidence="2 3">DSM 15730</strain>
    </source>
</reference>
<dbReference type="Pfam" id="PF20250">
    <property type="entry name" value="FapA_N"/>
    <property type="match status" value="1"/>
</dbReference>
<dbReference type="PANTHER" id="PTHR38032:SF1">
    <property type="entry name" value="RNA-BINDING PROTEIN KHPB N-TERMINAL DOMAIN-CONTAINING PROTEIN"/>
    <property type="match status" value="1"/>
</dbReference>
<dbReference type="InterPro" id="IPR005646">
    <property type="entry name" value="FapA"/>
</dbReference>
<evidence type="ECO:0000313" key="2">
    <source>
        <dbReference type="EMBL" id="MBA2875234.1"/>
    </source>
</evidence>
<dbReference type="Pfam" id="PF14804">
    <property type="entry name" value="Jag_N"/>
    <property type="match status" value="1"/>
</dbReference>
<protein>
    <recommendedName>
        <fullName evidence="1">RNA-binding protein KhpB N-terminal domain-containing protein</fullName>
    </recommendedName>
</protein>
<dbReference type="Proteomes" id="UP000523087">
    <property type="component" value="Unassembled WGS sequence"/>
</dbReference>